<proteinExistence type="predicted"/>
<evidence type="ECO:0000313" key="1">
    <source>
        <dbReference type="EMBL" id="OHA96448.1"/>
    </source>
</evidence>
<dbReference type="Proteomes" id="UP000177279">
    <property type="component" value="Unassembled WGS sequence"/>
</dbReference>
<organism evidence="1 2">
    <name type="scientific">Candidatus Zambryskibacteria bacterium RIFCSPHIGHO2_02_FULL_43_37</name>
    <dbReference type="NCBI Taxonomy" id="1802749"/>
    <lineage>
        <taxon>Bacteria</taxon>
        <taxon>Candidatus Zambryskiibacteriota</taxon>
    </lineage>
</organism>
<protein>
    <submittedName>
        <fullName evidence="1">Uncharacterized protein</fullName>
    </submittedName>
</protein>
<sequence>MRAFLIYAATACGLLVATAFQGDGSGRRDPDELLAQAVAQTRSCKYDPEKYTVDEKGGLHKKKPDKQDGKFAQRLSVPLLFKPGRFRLDFGPDTVTSENRRVMVVNFHPVDEAFRLPAGKDENKYLNQAMNELGGSAQIDPATGDFASIHAEFKGKLPFDWHGVKYAELTEAEVNLSQTSITGDWLPAVFDLRVKYWKIPVIKLDVHDKYVAVFDCDGK</sequence>
<name>A0A1G2THB4_9BACT</name>
<dbReference type="EMBL" id="MHVS01000005">
    <property type="protein sequence ID" value="OHA96448.1"/>
    <property type="molecule type" value="Genomic_DNA"/>
</dbReference>
<accession>A0A1G2THB4</accession>
<evidence type="ECO:0000313" key="2">
    <source>
        <dbReference type="Proteomes" id="UP000177279"/>
    </source>
</evidence>
<gene>
    <name evidence="1" type="ORF">A3D49_00985</name>
</gene>
<dbReference type="AlphaFoldDB" id="A0A1G2THB4"/>
<reference evidence="1 2" key="1">
    <citation type="journal article" date="2016" name="Nat. Commun.">
        <title>Thousands of microbial genomes shed light on interconnected biogeochemical processes in an aquifer system.</title>
        <authorList>
            <person name="Anantharaman K."/>
            <person name="Brown C.T."/>
            <person name="Hug L.A."/>
            <person name="Sharon I."/>
            <person name="Castelle C.J."/>
            <person name="Probst A.J."/>
            <person name="Thomas B.C."/>
            <person name="Singh A."/>
            <person name="Wilkins M.J."/>
            <person name="Karaoz U."/>
            <person name="Brodie E.L."/>
            <person name="Williams K.H."/>
            <person name="Hubbard S.S."/>
            <person name="Banfield J.F."/>
        </authorList>
    </citation>
    <scope>NUCLEOTIDE SEQUENCE [LARGE SCALE GENOMIC DNA]</scope>
</reference>
<comment type="caution">
    <text evidence="1">The sequence shown here is derived from an EMBL/GenBank/DDBJ whole genome shotgun (WGS) entry which is preliminary data.</text>
</comment>